<sequence length="275" mass="32544">MDFNLVNQELEKEIYTLERSSQTRITIYSQIIILCRKLLETFRHQIAQKKFNTSVDEIAFFKLHKQIPLVNLIFYLHLKEFEASLPIGGDPRKIYVERKIEEASNFFNCNKEFVQYIDLDQDHLDKYYFTREFNLGDNFTVYGCYYEDPNFSTSKDILLGELKAYRMLLPLLNDYLNDSTTVSGNVSGKRKELHWTASKVSLVELIYALQHAGSINNGTVDLITIATSFEDFFQIKFDNIYKTYSEIKMRKGKKSKFLDELTWRFERKVEEDEKQ</sequence>
<name>A0A5B7X463_9FLAO</name>
<keyword evidence="2" id="KW-1185">Reference proteome</keyword>
<dbReference type="InterPro" id="IPR018534">
    <property type="entry name" value="Tet_reg_excision_RteC"/>
</dbReference>
<evidence type="ECO:0000313" key="2">
    <source>
        <dbReference type="Proteomes" id="UP000309016"/>
    </source>
</evidence>
<dbReference type="KEGG" id="afla:FHG64_12665"/>
<gene>
    <name evidence="1" type="ORF">FHG64_12665</name>
</gene>
<dbReference type="Proteomes" id="UP000309016">
    <property type="component" value="Chromosome"/>
</dbReference>
<accession>A0A5B7X463</accession>
<proteinExistence type="predicted"/>
<dbReference type="RefSeq" id="WP_139066749.1">
    <property type="nucleotide sequence ID" value="NZ_CP040812.1"/>
</dbReference>
<organism evidence="1 2">
    <name type="scientific">Antarcticibacterium flavum</name>
    <dbReference type="NCBI Taxonomy" id="2058175"/>
    <lineage>
        <taxon>Bacteria</taxon>
        <taxon>Pseudomonadati</taxon>
        <taxon>Bacteroidota</taxon>
        <taxon>Flavobacteriia</taxon>
        <taxon>Flavobacteriales</taxon>
        <taxon>Flavobacteriaceae</taxon>
        <taxon>Antarcticibacterium</taxon>
    </lineage>
</organism>
<dbReference type="EMBL" id="CP040812">
    <property type="protein sequence ID" value="QCY70187.1"/>
    <property type="molecule type" value="Genomic_DNA"/>
</dbReference>
<evidence type="ECO:0008006" key="3">
    <source>
        <dbReference type="Google" id="ProtNLM"/>
    </source>
</evidence>
<reference evidence="1 2" key="1">
    <citation type="submission" date="2019-06" db="EMBL/GenBank/DDBJ databases">
        <title>Complete genome sequence of Antarcticibacterium flavum KCTC 52984T from an Antarctic marine sediment.</title>
        <authorList>
            <person name="Lee Y.M."/>
            <person name="Shin S.C."/>
        </authorList>
    </citation>
    <scope>NUCLEOTIDE SEQUENCE [LARGE SCALE GENOMIC DNA]</scope>
    <source>
        <strain evidence="1 2">KCTC 52984</strain>
    </source>
</reference>
<dbReference type="OrthoDB" id="790983at2"/>
<dbReference type="Pfam" id="PF09357">
    <property type="entry name" value="RteC"/>
    <property type="match status" value="1"/>
</dbReference>
<dbReference type="AlphaFoldDB" id="A0A5B7X463"/>
<protein>
    <recommendedName>
        <fullName evidence="3">Tetracycline regulation of excision, RteC</fullName>
    </recommendedName>
</protein>
<evidence type="ECO:0000313" key="1">
    <source>
        <dbReference type="EMBL" id="QCY70187.1"/>
    </source>
</evidence>